<name>A0A345Y3E8_9NEIS</name>
<feature type="domain" description="IclR-ED" evidence="5">
    <location>
        <begin position="86"/>
        <end position="269"/>
    </location>
</feature>
<dbReference type="SMART" id="SM00346">
    <property type="entry name" value="HTH_ICLR"/>
    <property type="match status" value="1"/>
</dbReference>
<dbReference type="FunFam" id="1.10.10.10:FF:000056">
    <property type="entry name" value="IclR family transcriptional regulator"/>
    <property type="match status" value="1"/>
</dbReference>
<dbReference type="Proteomes" id="UP000254537">
    <property type="component" value="Chromosome"/>
</dbReference>
<dbReference type="InterPro" id="IPR050707">
    <property type="entry name" value="HTH_MetabolicPath_Reg"/>
</dbReference>
<dbReference type="InterPro" id="IPR005471">
    <property type="entry name" value="Tscrpt_reg_IclR_N"/>
</dbReference>
<organism evidence="6 7">
    <name type="scientific">Crenobacter cavernae</name>
    <dbReference type="NCBI Taxonomy" id="2290923"/>
    <lineage>
        <taxon>Bacteria</taxon>
        <taxon>Pseudomonadati</taxon>
        <taxon>Pseudomonadota</taxon>
        <taxon>Betaproteobacteria</taxon>
        <taxon>Neisseriales</taxon>
        <taxon>Neisseriaceae</taxon>
        <taxon>Crenobacter</taxon>
    </lineage>
</organism>
<feature type="domain" description="HTH iclR-type" evidence="4">
    <location>
        <begin position="23"/>
        <end position="85"/>
    </location>
</feature>
<dbReference type="PANTHER" id="PTHR30136">
    <property type="entry name" value="HELIX-TURN-HELIX TRANSCRIPTIONAL REGULATOR, ICLR FAMILY"/>
    <property type="match status" value="1"/>
</dbReference>
<dbReference type="Gene3D" id="1.10.10.10">
    <property type="entry name" value="Winged helix-like DNA-binding domain superfamily/Winged helix DNA-binding domain"/>
    <property type="match status" value="1"/>
</dbReference>
<keyword evidence="1" id="KW-0805">Transcription regulation</keyword>
<evidence type="ECO:0000256" key="1">
    <source>
        <dbReference type="ARBA" id="ARBA00023015"/>
    </source>
</evidence>
<dbReference type="PROSITE" id="PS51077">
    <property type="entry name" value="HTH_ICLR"/>
    <property type="match status" value="1"/>
</dbReference>
<evidence type="ECO:0000259" key="4">
    <source>
        <dbReference type="PROSITE" id="PS51077"/>
    </source>
</evidence>
<dbReference type="InterPro" id="IPR036390">
    <property type="entry name" value="WH_DNA-bd_sf"/>
</dbReference>
<dbReference type="KEGG" id="ccah:DWG20_02840"/>
<evidence type="ECO:0000313" key="6">
    <source>
        <dbReference type="EMBL" id="AXK38450.1"/>
    </source>
</evidence>
<keyword evidence="2" id="KW-0238">DNA-binding</keyword>
<dbReference type="GO" id="GO:0003700">
    <property type="term" value="F:DNA-binding transcription factor activity"/>
    <property type="evidence" value="ECO:0007669"/>
    <property type="project" value="TreeGrafter"/>
</dbReference>
<dbReference type="PROSITE" id="PS51078">
    <property type="entry name" value="ICLR_ED"/>
    <property type="match status" value="1"/>
</dbReference>
<dbReference type="GO" id="GO:0045892">
    <property type="term" value="P:negative regulation of DNA-templated transcription"/>
    <property type="evidence" value="ECO:0007669"/>
    <property type="project" value="TreeGrafter"/>
</dbReference>
<dbReference type="InterPro" id="IPR029016">
    <property type="entry name" value="GAF-like_dom_sf"/>
</dbReference>
<dbReference type="GO" id="GO:0003677">
    <property type="term" value="F:DNA binding"/>
    <property type="evidence" value="ECO:0007669"/>
    <property type="project" value="UniProtKB-KW"/>
</dbReference>
<dbReference type="AlphaFoldDB" id="A0A345Y3E8"/>
<dbReference type="Gene3D" id="3.30.450.40">
    <property type="match status" value="1"/>
</dbReference>
<evidence type="ECO:0000259" key="5">
    <source>
        <dbReference type="PROSITE" id="PS51078"/>
    </source>
</evidence>
<dbReference type="SUPFAM" id="SSF55781">
    <property type="entry name" value="GAF domain-like"/>
    <property type="match status" value="1"/>
</dbReference>
<dbReference type="InterPro" id="IPR036388">
    <property type="entry name" value="WH-like_DNA-bd_sf"/>
</dbReference>
<dbReference type="Pfam" id="PF09339">
    <property type="entry name" value="HTH_IclR"/>
    <property type="match status" value="1"/>
</dbReference>
<dbReference type="SUPFAM" id="SSF46785">
    <property type="entry name" value="Winged helix' DNA-binding domain"/>
    <property type="match status" value="1"/>
</dbReference>
<sequence>MSTDDHLPLDESDAELNKDRFFVTALARGLAVLAAFRPGEAALSNQELTRRTGLPKSTVSRLTYTLTQLGYLSQETDTGYYRLGLAVLALGSAVLSSYDVREIAAPLMREFALKHNVSVSLAMRDGVDMVYLETCRSAARVTVQLTVGSRVPLVTTAIGRAYYAGLTDAERAKLDLELAEHYGAEWPGLADKLAESLVDYRERGYAHSWGEYGPEVLAIGVPLRSPASGQPTMALNASGPALLFTPETLGREVGPVLVELAHRIAPPLG</sequence>
<dbReference type="RefSeq" id="WP_115432384.1">
    <property type="nucleotide sequence ID" value="NZ_CP031337.1"/>
</dbReference>
<evidence type="ECO:0000313" key="7">
    <source>
        <dbReference type="Proteomes" id="UP000254537"/>
    </source>
</evidence>
<gene>
    <name evidence="6" type="ORF">DWG20_02840</name>
</gene>
<protein>
    <submittedName>
        <fullName evidence="6">IclR family transcriptional regulator</fullName>
    </submittedName>
</protein>
<dbReference type="Pfam" id="PF01614">
    <property type="entry name" value="IclR_C"/>
    <property type="match status" value="1"/>
</dbReference>
<dbReference type="EMBL" id="CP031337">
    <property type="protein sequence ID" value="AXK38450.1"/>
    <property type="molecule type" value="Genomic_DNA"/>
</dbReference>
<evidence type="ECO:0000256" key="2">
    <source>
        <dbReference type="ARBA" id="ARBA00023125"/>
    </source>
</evidence>
<reference evidence="6 7" key="1">
    <citation type="submission" date="2018-07" db="EMBL/GenBank/DDBJ databases">
        <title>Crenobacter cavernae sp. nov., isolated from a karst cave.</title>
        <authorList>
            <person name="Zhu H."/>
        </authorList>
    </citation>
    <scope>NUCLEOTIDE SEQUENCE [LARGE SCALE GENOMIC DNA]</scope>
    <source>
        <strain evidence="6 7">K1W11S-77</strain>
    </source>
</reference>
<dbReference type="InterPro" id="IPR014757">
    <property type="entry name" value="Tscrpt_reg_IclR_C"/>
</dbReference>
<proteinExistence type="predicted"/>
<keyword evidence="3" id="KW-0804">Transcription</keyword>
<accession>A0A345Y3E8</accession>
<dbReference type="OrthoDB" id="5401369at2"/>
<dbReference type="PANTHER" id="PTHR30136:SF33">
    <property type="entry name" value="TRANSCRIPTIONAL REGULATORY PROTEIN"/>
    <property type="match status" value="1"/>
</dbReference>
<evidence type="ECO:0000256" key="3">
    <source>
        <dbReference type="ARBA" id="ARBA00023163"/>
    </source>
</evidence>